<dbReference type="PANTHER" id="PTHR46558:SF4">
    <property type="entry name" value="DNA-BIDING PHAGE PROTEIN"/>
    <property type="match status" value="1"/>
</dbReference>
<evidence type="ECO:0000313" key="3">
    <source>
        <dbReference type="EMBL" id="ASK61390.1"/>
    </source>
</evidence>
<evidence type="ECO:0000256" key="1">
    <source>
        <dbReference type="ARBA" id="ARBA00023125"/>
    </source>
</evidence>
<evidence type="ECO:0000259" key="2">
    <source>
        <dbReference type="PROSITE" id="PS50943"/>
    </source>
</evidence>
<reference evidence="3 4" key="1">
    <citation type="submission" date="2017-07" db="EMBL/GenBank/DDBJ databases">
        <title>Virgibacillus sp. LM2416.</title>
        <authorList>
            <person name="Tak E.J."/>
            <person name="Bae J.-W."/>
        </authorList>
    </citation>
    <scope>NUCLEOTIDE SEQUENCE [LARGE SCALE GENOMIC DNA]</scope>
    <source>
        <strain evidence="3 4">LM2416</strain>
    </source>
</reference>
<keyword evidence="4" id="KW-1185">Reference proteome</keyword>
<gene>
    <name evidence="3" type="ORF">CFK37_03975</name>
</gene>
<dbReference type="KEGG" id="vil:CFK37_03975"/>
<dbReference type="PROSITE" id="PS50943">
    <property type="entry name" value="HTH_CROC1"/>
    <property type="match status" value="1"/>
</dbReference>
<name>A0A220U027_9BACI</name>
<dbReference type="EMBL" id="CP022315">
    <property type="protein sequence ID" value="ASK61390.1"/>
    <property type="molecule type" value="Genomic_DNA"/>
</dbReference>
<dbReference type="PANTHER" id="PTHR46558">
    <property type="entry name" value="TRACRIPTIONAL REGULATORY PROTEIN-RELATED-RELATED"/>
    <property type="match status" value="1"/>
</dbReference>
<dbReference type="AlphaFoldDB" id="A0A220U027"/>
<proteinExistence type="predicted"/>
<dbReference type="CDD" id="cd00093">
    <property type="entry name" value="HTH_XRE"/>
    <property type="match status" value="1"/>
</dbReference>
<dbReference type="InterPro" id="IPR001387">
    <property type="entry name" value="Cro/C1-type_HTH"/>
</dbReference>
<evidence type="ECO:0000313" key="4">
    <source>
        <dbReference type="Proteomes" id="UP000198312"/>
    </source>
</evidence>
<dbReference type="OrthoDB" id="6386941at2"/>
<dbReference type="InterPro" id="IPR010982">
    <property type="entry name" value="Lambda_DNA-bd_dom_sf"/>
</dbReference>
<protein>
    <submittedName>
        <fullName evidence="3">Transcriptional regulator</fullName>
    </submittedName>
</protein>
<sequence>MRNSLRNIRLNKGYKNVEEISKNVGISTSYYYKIEQGKRNPGIDLAKNIADVLDHTVDELFL</sequence>
<dbReference type="SUPFAM" id="SSF47413">
    <property type="entry name" value="lambda repressor-like DNA-binding domains"/>
    <property type="match status" value="1"/>
</dbReference>
<keyword evidence="1" id="KW-0238">DNA-binding</keyword>
<dbReference type="GO" id="GO:0003677">
    <property type="term" value="F:DNA binding"/>
    <property type="evidence" value="ECO:0007669"/>
    <property type="project" value="UniProtKB-KW"/>
</dbReference>
<organism evidence="3 4">
    <name type="scientific">Virgibacillus phasianinus</name>
    <dbReference type="NCBI Taxonomy" id="2017483"/>
    <lineage>
        <taxon>Bacteria</taxon>
        <taxon>Bacillati</taxon>
        <taxon>Bacillota</taxon>
        <taxon>Bacilli</taxon>
        <taxon>Bacillales</taxon>
        <taxon>Bacillaceae</taxon>
        <taxon>Virgibacillus</taxon>
    </lineage>
</organism>
<dbReference type="SMART" id="SM00530">
    <property type="entry name" value="HTH_XRE"/>
    <property type="match status" value="1"/>
</dbReference>
<dbReference type="Gene3D" id="1.10.260.40">
    <property type="entry name" value="lambda repressor-like DNA-binding domains"/>
    <property type="match status" value="1"/>
</dbReference>
<dbReference type="RefSeq" id="WP_089060667.1">
    <property type="nucleotide sequence ID" value="NZ_CP022315.1"/>
</dbReference>
<dbReference type="Pfam" id="PF01381">
    <property type="entry name" value="HTH_3"/>
    <property type="match status" value="1"/>
</dbReference>
<feature type="domain" description="HTH cro/C1-type" evidence="2">
    <location>
        <begin position="5"/>
        <end position="60"/>
    </location>
</feature>
<dbReference type="Proteomes" id="UP000198312">
    <property type="component" value="Chromosome"/>
</dbReference>
<accession>A0A220U027</accession>